<sequence length="99" mass="11243">MKLFLLLSIFGIAALGWSTGILRDGIGTTHSWWKQDFTLKPQRVWVTKKAKGNCTCKPYIIGLGPSPPAKSKILTLRECINECEIYEQRFRDGQKSKKT</sequence>
<name>A0AA36GWS3_CYLNA</name>
<comment type="caution">
    <text evidence="2">The sequence shown here is derived from an EMBL/GenBank/DDBJ whole genome shotgun (WGS) entry which is preliminary data.</text>
</comment>
<dbReference type="Proteomes" id="UP001176961">
    <property type="component" value="Unassembled WGS sequence"/>
</dbReference>
<proteinExistence type="predicted"/>
<reference evidence="2" key="1">
    <citation type="submission" date="2023-07" db="EMBL/GenBank/DDBJ databases">
        <authorList>
            <consortium name="CYATHOMIX"/>
        </authorList>
    </citation>
    <scope>NUCLEOTIDE SEQUENCE</scope>
    <source>
        <strain evidence="2">N/A</strain>
    </source>
</reference>
<dbReference type="EMBL" id="CATQJL010000223">
    <property type="protein sequence ID" value="CAJ0599791.1"/>
    <property type="molecule type" value="Genomic_DNA"/>
</dbReference>
<evidence type="ECO:0000313" key="2">
    <source>
        <dbReference type="EMBL" id="CAJ0599791.1"/>
    </source>
</evidence>
<dbReference type="EMBL" id="CATQJL010000223">
    <property type="protein sequence ID" value="CAJ0599790.1"/>
    <property type="molecule type" value="Genomic_DNA"/>
</dbReference>
<protein>
    <submittedName>
        <fullName evidence="2">Uncharacterized protein</fullName>
    </submittedName>
</protein>
<evidence type="ECO:0000313" key="3">
    <source>
        <dbReference type="Proteomes" id="UP001176961"/>
    </source>
</evidence>
<accession>A0AA36GWS3</accession>
<gene>
    <name evidence="1" type="ORF">CYNAS_LOCUS11773</name>
    <name evidence="2" type="ORF">CYNAS_LOCUS11774</name>
</gene>
<keyword evidence="3" id="KW-1185">Reference proteome</keyword>
<dbReference type="AlphaFoldDB" id="A0AA36GWS3"/>
<organism evidence="2 3">
    <name type="scientific">Cylicocyclus nassatus</name>
    <name type="common">Nematode worm</name>
    <dbReference type="NCBI Taxonomy" id="53992"/>
    <lineage>
        <taxon>Eukaryota</taxon>
        <taxon>Metazoa</taxon>
        <taxon>Ecdysozoa</taxon>
        <taxon>Nematoda</taxon>
        <taxon>Chromadorea</taxon>
        <taxon>Rhabditida</taxon>
        <taxon>Rhabditina</taxon>
        <taxon>Rhabditomorpha</taxon>
        <taxon>Strongyloidea</taxon>
        <taxon>Strongylidae</taxon>
        <taxon>Cylicocyclus</taxon>
    </lineage>
</organism>
<evidence type="ECO:0000313" key="1">
    <source>
        <dbReference type="EMBL" id="CAJ0599790.1"/>
    </source>
</evidence>